<dbReference type="SUPFAM" id="SSF47598">
    <property type="entry name" value="Ribbon-helix-helix"/>
    <property type="match status" value="1"/>
</dbReference>
<reference evidence="3" key="1">
    <citation type="submission" date="2010-03" db="EMBL/GenBank/DDBJ databases">
        <title>The complete plasmid of Tsukamurella paurometabola DSM 20162.</title>
        <authorList>
            <consortium name="US DOE Joint Genome Institute (JGI-PGF)"/>
            <person name="Lucas S."/>
            <person name="Copeland A."/>
            <person name="Lapidus A."/>
            <person name="Glavina del Rio T."/>
            <person name="Dalin E."/>
            <person name="Tice H."/>
            <person name="Bruce D."/>
            <person name="Goodwin L."/>
            <person name="Pitluck S."/>
            <person name="Kyrpides N."/>
            <person name="Mavromatis K."/>
            <person name="Ivanova N."/>
            <person name="Mikhailova N."/>
            <person name="Munk A.C."/>
            <person name="Brettin T."/>
            <person name="Detter J.C."/>
            <person name="Tapia R."/>
            <person name="Han C."/>
            <person name="Larimer F."/>
            <person name="Land M."/>
            <person name="Hauser L."/>
            <person name="Markowitz V."/>
            <person name="Cheng J.-F."/>
            <person name="Hugenholtz P."/>
            <person name="Woyke T."/>
            <person name="Wu D."/>
            <person name="Jando M."/>
            <person name="Brambilla E."/>
            <person name="Klenk H.-P."/>
            <person name="Eisen J.A."/>
        </authorList>
    </citation>
    <scope>NUCLEOTIDE SEQUENCE [LARGE SCALE GENOMIC DNA]</scope>
    <source>
        <strain evidence="3">ATCC 8368 / DSM 20162 / CCUG 35730 / CIP 100753 / JCM 10117 / KCTC 9821 / NBRC 16120 / NCIMB 702349 / NCTC 13040</strain>
        <plasmid evidence="3">pTpau01</plasmid>
    </source>
</reference>
<evidence type="ECO:0000259" key="1">
    <source>
        <dbReference type="Pfam" id="PF20605"/>
    </source>
</evidence>
<feature type="domain" description="Antitoxin-like ribbon-helix-helix" evidence="1">
    <location>
        <begin position="38"/>
        <end position="75"/>
    </location>
</feature>
<evidence type="ECO:0000313" key="2">
    <source>
        <dbReference type="EMBL" id="ADG80828.1"/>
    </source>
</evidence>
<sequence>MSDLRSKVQKRVQPAAAAKPVADVLKSERSDVKRTTLYLSTDDVRALKQLALDEDTTMTALVNEGIAWVLQSRSK</sequence>
<accession>D5UYY1</accession>
<keyword evidence="2" id="KW-0614">Plasmid</keyword>
<dbReference type="AlphaFoldDB" id="D5UYY1"/>
<reference evidence="2 3" key="2">
    <citation type="journal article" date="2011" name="Stand. Genomic Sci.">
        <title>Complete genome sequence of Tsukamurella paurometabola type strain (no. 33).</title>
        <authorList>
            <person name="Munk A.C."/>
            <person name="Lapidus A."/>
            <person name="Lucas S."/>
            <person name="Nolan M."/>
            <person name="Tice H."/>
            <person name="Cheng J.F."/>
            <person name="Del Rio T.G."/>
            <person name="Goodwin L."/>
            <person name="Pitluck S."/>
            <person name="Liolios K."/>
            <person name="Huntemann M."/>
            <person name="Ivanova N."/>
            <person name="Mavromatis K."/>
            <person name="Mikhailova N."/>
            <person name="Pati A."/>
            <person name="Chen A."/>
            <person name="Palaniappan K."/>
            <person name="Tapia R."/>
            <person name="Han C."/>
            <person name="Land M."/>
            <person name="Hauser L."/>
            <person name="Chang Y.J."/>
            <person name="Jeffries C.D."/>
            <person name="Brettin T."/>
            <person name="Yasawong M."/>
            <person name="Brambilla E.M."/>
            <person name="Rohde M."/>
            <person name="Sikorski J."/>
            <person name="Goker M."/>
            <person name="Detter J.C."/>
            <person name="Woyke T."/>
            <person name="Bristow J."/>
            <person name="Eisen J.A."/>
            <person name="Markowitz V."/>
            <person name="Hugenholtz P."/>
            <person name="Kyrpides N.C."/>
            <person name="Klenk H.P."/>
        </authorList>
    </citation>
    <scope>NUCLEOTIDE SEQUENCE [LARGE SCALE GENOMIC DNA]</scope>
    <source>
        <strain evidence="3">ATCC 8368 / DSM 20162 / CCUG 35730 / CIP 100753 / JCM 10117 / KCTC 9821 / NBRC 16120 / NCIMB 702349 / NCTC 13040</strain>
        <plasmid evidence="2">pTpau01</plasmid>
    </source>
</reference>
<name>D5UYY1_TSUPD</name>
<evidence type="ECO:0000313" key="3">
    <source>
        <dbReference type="Proteomes" id="UP000001213"/>
    </source>
</evidence>
<dbReference type="RefSeq" id="WP_013128817.1">
    <property type="nucleotide sequence ID" value="NC_014159.1"/>
</dbReference>
<geneLocation type="plasmid" evidence="2 3">
    <name>pTpau01</name>
</geneLocation>
<keyword evidence="3" id="KW-1185">Reference proteome</keyword>
<dbReference type="Proteomes" id="UP000001213">
    <property type="component" value="Plasmid pTpau01"/>
</dbReference>
<dbReference type="InterPro" id="IPR046765">
    <property type="entry name" value="Antitox_RHH"/>
</dbReference>
<protein>
    <recommendedName>
        <fullName evidence="1">Antitoxin-like ribbon-helix-helix domain-containing protein</fullName>
    </recommendedName>
</protein>
<dbReference type="Pfam" id="PF20605">
    <property type="entry name" value="Antitox_RHH"/>
    <property type="match status" value="1"/>
</dbReference>
<dbReference type="HOGENOM" id="CLU_2670046_0_0_11"/>
<dbReference type="InterPro" id="IPR010985">
    <property type="entry name" value="Ribbon_hlx_hlx"/>
</dbReference>
<dbReference type="KEGG" id="tpr:Tpau_4262"/>
<proteinExistence type="predicted"/>
<dbReference type="GO" id="GO:0006355">
    <property type="term" value="P:regulation of DNA-templated transcription"/>
    <property type="evidence" value="ECO:0007669"/>
    <property type="project" value="InterPro"/>
</dbReference>
<gene>
    <name evidence="2" type="ordered locus">Tpau_4262</name>
</gene>
<dbReference type="EMBL" id="CP001967">
    <property type="protein sequence ID" value="ADG80828.1"/>
    <property type="molecule type" value="Genomic_DNA"/>
</dbReference>
<organism evidence="2 3">
    <name type="scientific">Tsukamurella paurometabola (strain ATCC 8368 / DSM 20162 / CCUG 35730 / CIP 100753 / JCM 10117 / KCTC 9821 / NBRC 16120 / NCIMB 702349 / NCTC 13040)</name>
    <name type="common">Corynebacterium paurometabolum</name>
    <dbReference type="NCBI Taxonomy" id="521096"/>
    <lineage>
        <taxon>Bacteria</taxon>
        <taxon>Bacillati</taxon>
        <taxon>Actinomycetota</taxon>
        <taxon>Actinomycetes</taxon>
        <taxon>Mycobacteriales</taxon>
        <taxon>Tsukamurellaceae</taxon>
        <taxon>Tsukamurella</taxon>
    </lineage>
</organism>